<dbReference type="GO" id="GO:0005525">
    <property type="term" value="F:GTP binding"/>
    <property type="evidence" value="ECO:0007669"/>
    <property type="project" value="UniProtKB-KW"/>
</dbReference>
<dbReference type="Pfam" id="PF00735">
    <property type="entry name" value="Septin"/>
    <property type="match status" value="1"/>
</dbReference>
<feature type="domain" description="Septin-type G" evidence="3">
    <location>
        <begin position="226"/>
        <end position="530"/>
    </location>
</feature>
<organism evidence="4 5">
    <name type="scientific">Pseudogymnoascus verrucosus</name>
    <dbReference type="NCBI Taxonomy" id="342668"/>
    <lineage>
        <taxon>Eukaryota</taxon>
        <taxon>Fungi</taxon>
        <taxon>Dikarya</taxon>
        <taxon>Ascomycota</taxon>
        <taxon>Pezizomycotina</taxon>
        <taxon>Leotiomycetes</taxon>
        <taxon>Thelebolales</taxon>
        <taxon>Thelebolaceae</taxon>
        <taxon>Pseudogymnoascus</taxon>
    </lineage>
</organism>
<evidence type="ECO:0000256" key="2">
    <source>
        <dbReference type="SAM" id="MobiDB-lite"/>
    </source>
</evidence>
<reference evidence="5" key="2">
    <citation type="journal article" date="2018" name="Nat. Commun.">
        <title>Extreme sensitivity to ultraviolet light in the fungal pathogen causing white-nose syndrome of bats.</title>
        <authorList>
            <person name="Palmer J.M."/>
            <person name="Drees K.P."/>
            <person name="Foster J.T."/>
            <person name="Lindner D.L."/>
        </authorList>
    </citation>
    <scope>NUCLEOTIDE SEQUENCE [LARGE SCALE GENOMIC DNA]</scope>
    <source>
        <strain evidence="5">UAMH 10579</strain>
    </source>
</reference>
<proteinExistence type="inferred from homology"/>
<keyword evidence="1" id="KW-0342">GTP-binding</keyword>
<dbReference type="InterPro" id="IPR027417">
    <property type="entry name" value="P-loop_NTPase"/>
</dbReference>
<feature type="compositionally biased region" description="Polar residues" evidence="2">
    <location>
        <begin position="50"/>
        <end position="59"/>
    </location>
</feature>
<dbReference type="RefSeq" id="XP_018133482.1">
    <property type="nucleotide sequence ID" value="XM_018271542.2"/>
</dbReference>
<dbReference type="InterPro" id="IPR046707">
    <property type="entry name" value="DUF6780"/>
</dbReference>
<dbReference type="PROSITE" id="PS51719">
    <property type="entry name" value="G_SEPTIN"/>
    <property type="match status" value="1"/>
</dbReference>
<feature type="region of interest" description="Disordered" evidence="2">
    <location>
        <begin position="1"/>
        <end position="208"/>
    </location>
</feature>
<feature type="compositionally biased region" description="Polar residues" evidence="2">
    <location>
        <begin position="139"/>
        <end position="151"/>
    </location>
</feature>
<feature type="compositionally biased region" description="Basic and acidic residues" evidence="2">
    <location>
        <begin position="39"/>
        <end position="48"/>
    </location>
</feature>
<dbReference type="SUPFAM" id="SSF52540">
    <property type="entry name" value="P-loop containing nucleoside triphosphate hydrolases"/>
    <property type="match status" value="1"/>
</dbReference>
<feature type="compositionally biased region" description="Polar residues" evidence="2">
    <location>
        <begin position="159"/>
        <end position="169"/>
    </location>
</feature>
<dbReference type="PROSITE" id="PS00675">
    <property type="entry name" value="SIGMA54_INTERACT_1"/>
    <property type="match status" value="1"/>
</dbReference>
<gene>
    <name evidence="4" type="ORF">VE01_02028</name>
</gene>
<protein>
    <recommendedName>
        <fullName evidence="3">Septin-type G domain-containing protein</fullName>
    </recommendedName>
</protein>
<keyword evidence="5" id="KW-1185">Reference proteome</keyword>
<sequence>MRPIPGDDAFSSRSRTSSDGDKATPLARPDQPPMTFFLADEKSMEASLDRSVSNSSNQRYLRDHLKRSNYGVESIETIASQDSYDQDTTDEGRNTRSRGKKFNMSRTSSEDLGGSYSPSSVSSPDVTRNTSPAEPRRTLPNTAPLSATPSFLESPMLGSISTFPHTRQPSEIDFLTDDGGSQAIVSSGDEDTTQPPDVMEGSSSSQLVMPSLQMPSRRPFTDKGKNMGRLKILIAGDSGVGKTSLIKSIVQSCSDIVHVDPLESIPLTASETLRSSRRKSKDTMRTHSTTKITEVFASTRAYPSWWSESEDSKILRRRRSMGDTVLERNLCFVDTPGYSGGISSMECITPVMDYIQSQYERTVSADLSDGELISMLSGGGGSQIDAVLYVVNKSLKPVDIEYLRRLSQFTNIIPLLAQADTLTPEQREHLKSRMASDLESANIRPLPLNIAESGLPHPGISAPYAVSSLPSDDRETMDASLLMSPDYIQPLVPTDLPALIAHVFHPSAISYLRHHASLKLVRHRKSTHSSISSIPRSLTASIQPSNILSAPLGAANTFALARIADHSQREEQLAHIRLSTWAADLQRSIANERARFEALARGERAVWLTQRLGECVADGTLVAVSAPGRGRSSKSEGRRRGAMNHVGRGREDPLGLLGVHDRVGEAVWVVVRVVSGVGVVGAIAFWAMRGWRAEEGWGVGWEGLIDF</sequence>
<dbReference type="EMBL" id="KV460211">
    <property type="protein sequence ID" value="OBT99749.1"/>
    <property type="molecule type" value="Genomic_DNA"/>
</dbReference>
<dbReference type="Gene3D" id="3.40.50.300">
    <property type="entry name" value="P-loop containing nucleotide triphosphate hydrolases"/>
    <property type="match status" value="1"/>
</dbReference>
<accession>A0A1B8GV90</accession>
<dbReference type="STRING" id="342668.A0A1B8GV90"/>
<dbReference type="PANTHER" id="PTHR18884">
    <property type="entry name" value="SEPTIN"/>
    <property type="match status" value="1"/>
</dbReference>
<evidence type="ECO:0000313" key="4">
    <source>
        <dbReference type="EMBL" id="OBT99749.1"/>
    </source>
</evidence>
<feature type="compositionally biased region" description="Low complexity" evidence="2">
    <location>
        <begin position="115"/>
        <end position="124"/>
    </location>
</feature>
<keyword evidence="1" id="KW-0547">Nucleotide-binding</keyword>
<evidence type="ECO:0000313" key="5">
    <source>
        <dbReference type="Proteomes" id="UP000091956"/>
    </source>
</evidence>
<name>A0A1B8GV90_9PEZI</name>
<dbReference type="Pfam" id="PF20571">
    <property type="entry name" value="DUF6780"/>
    <property type="match status" value="1"/>
</dbReference>
<dbReference type="InterPro" id="IPR025662">
    <property type="entry name" value="Sigma_54_int_dom_ATP-bd_1"/>
</dbReference>
<feature type="region of interest" description="Disordered" evidence="2">
    <location>
        <begin position="627"/>
        <end position="647"/>
    </location>
</feature>
<comment type="similarity">
    <text evidence="1">Belongs to the TRAFAC class TrmE-Era-EngA-EngB-Septin-like GTPase superfamily. Septin GTPase family.</text>
</comment>
<dbReference type="GeneID" id="28835414"/>
<reference evidence="4 5" key="1">
    <citation type="submission" date="2016-03" db="EMBL/GenBank/DDBJ databases">
        <title>Comparative genomics of Pseudogymnoascus destructans, the fungus causing white-nose syndrome of bats.</title>
        <authorList>
            <person name="Palmer J.M."/>
            <person name="Drees K.P."/>
            <person name="Foster J.T."/>
            <person name="Lindner D.L."/>
        </authorList>
    </citation>
    <scope>NUCLEOTIDE SEQUENCE [LARGE SCALE GENOMIC DNA]</scope>
    <source>
        <strain evidence="4 5">UAMH 10579</strain>
    </source>
</reference>
<dbReference type="AlphaFoldDB" id="A0A1B8GV90"/>
<evidence type="ECO:0000259" key="3">
    <source>
        <dbReference type="PROSITE" id="PS51719"/>
    </source>
</evidence>
<dbReference type="OrthoDB" id="4150765at2759"/>
<dbReference type="Proteomes" id="UP000091956">
    <property type="component" value="Unassembled WGS sequence"/>
</dbReference>
<evidence type="ECO:0000256" key="1">
    <source>
        <dbReference type="RuleBase" id="RU004560"/>
    </source>
</evidence>
<dbReference type="InterPro" id="IPR030379">
    <property type="entry name" value="G_SEPTIN_dom"/>
</dbReference>